<accession>A0ABR1SSN3</accession>
<dbReference type="SUPFAM" id="SSF54518">
    <property type="entry name" value="Tubby C-terminal domain-like"/>
    <property type="match status" value="1"/>
</dbReference>
<evidence type="ECO:0000313" key="2">
    <source>
        <dbReference type="EMBL" id="KAK8036528.1"/>
    </source>
</evidence>
<comment type="caution">
    <text evidence="2">The sequence shown here is derived from an EMBL/GenBank/DDBJ whole genome shotgun (WGS) entry which is preliminary data.</text>
</comment>
<name>A0ABR1SSN3_9PEZI</name>
<evidence type="ECO:0000256" key="1">
    <source>
        <dbReference type="ARBA" id="ARBA00005437"/>
    </source>
</evidence>
<dbReference type="InterPro" id="IPR007612">
    <property type="entry name" value="LOR"/>
</dbReference>
<dbReference type="PANTHER" id="PTHR31087:SF161">
    <property type="entry name" value="TUBBY C 2 FAMILY PROTEIN"/>
    <property type="match status" value="1"/>
</dbReference>
<keyword evidence="3" id="KW-1185">Reference proteome</keyword>
<evidence type="ECO:0008006" key="4">
    <source>
        <dbReference type="Google" id="ProtNLM"/>
    </source>
</evidence>
<dbReference type="PANTHER" id="PTHR31087">
    <property type="match status" value="1"/>
</dbReference>
<comment type="similarity">
    <text evidence="1">Belongs to the LOR family.</text>
</comment>
<organism evidence="2 3">
    <name type="scientific">Apiospora marii</name>
    <dbReference type="NCBI Taxonomy" id="335849"/>
    <lineage>
        <taxon>Eukaryota</taxon>
        <taxon>Fungi</taxon>
        <taxon>Dikarya</taxon>
        <taxon>Ascomycota</taxon>
        <taxon>Pezizomycotina</taxon>
        <taxon>Sordariomycetes</taxon>
        <taxon>Xylariomycetidae</taxon>
        <taxon>Amphisphaeriales</taxon>
        <taxon>Apiosporaceae</taxon>
        <taxon>Apiospora</taxon>
    </lineage>
</organism>
<dbReference type="InterPro" id="IPR038595">
    <property type="entry name" value="LOR_sf"/>
</dbReference>
<reference evidence="2 3" key="1">
    <citation type="submission" date="2023-01" db="EMBL/GenBank/DDBJ databases">
        <title>Analysis of 21 Apiospora genomes using comparative genomics revels a genus with tremendous synthesis potential of carbohydrate active enzymes and secondary metabolites.</title>
        <authorList>
            <person name="Sorensen T."/>
        </authorList>
    </citation>
    <scope>NUCLEOTIDE SEQUENCE [LARGE SCALE GENOMIC DNA]</scope>
    <source>
        <strain evidence="2 3">CBS 20057</strain>
    </source>
</reference>
<dbReference type="InterPro" id="IPR025659">
    <property type="entry name" value="Tubby-like_C"/>
</dbReference>
<dbReference type="Gene3D" id="2.40.160.200">
    <property type="entry name" value="LURP1-related"/>
    <property type="match status" value="1"/>
</dbReference>
<dbReference type="Proteomes" id="UP001396898">
    <property type="component" value="Unassembled WGS sequence"/>
</dbReference>
<evidence type="ECO:0000313" key="3">
    <source>
        <dbReference type="Proteomes" id="UP001396898"/>
    </source>
</evidence>
<dbReference type="EMBL" id="JAQQWI010000004">
    <property type="protein sequence ID" value="KAK8036528.1"/>
    <property type="molecule type" value="Genomic_DNA"/>
</dbReference>
<protein>
    <recommendedName>
        <fullName evidence="4">Tubby C-terminal domain-containing protein</fullName>
    </recommendedName>
</protein>
<gene>
    <name evidence="2" type="ORF">PG991_001665</name>
</gene>
<dbReference type="Pfam" id="PF04525">
    <property type="entry name" value="LOR"/>
    <property type="match status" value="1"/>
</dbReference>
<proteinExistence type="inferred from homology"/>
<sequence>MAHNIAPFPRPLGIFKPYHAPHPETLVLKEKIMSLSGDSFDIKTIDGRPVFRVQGNAFSLSGRKELMDTTGNTLFTIRKRLMRLLATFYAEDPSGREILQVEGKWSFGSSKSVATFTGEGGRGESLYMKGDFFDRKANITDQASGQVVAVIDRQFLNARELLGGQQTYHVTVAPNVDMSLIVAMCICLDERRNEN</sequence>